<evidence type="ECO:0000256" key="1">
    <source>
        <dbReference type="ARBA" id="ARBA00004067"/>
    </source>
</evidence>
<feature type="domain" description="BRCT" evidence="16">
    <location>
        <begin position="589"/>
        <end position="670"/>
    </location>
</feature>
<keyword evidence="7 14" id="KW-0227">DNA damage</keyword>
<feature type="binding site" evidence="14">
    <location>
        <position position="427"/>
    </location>
    <ligand>
        <name>Zn(2+)</name>
        <dbReference type="ChEBI" id="CHEBI:29105"/>
    </ligand>
</feature>
<feature type="binding site" evidence="14">
    <location>
        <position position="309"/>
    </location>
    <ligand>
        <name>NAD(+)</name>
        <dbReference type="ChEBI" id="CHEBI:57540"/>
    </ligand>
</feature>
<feature type="binding site" evidence="14">
    <location>
        <begin position="32"/>
        <end position="36"/>
    </location>
    <ligand>
        <name>NAD(+)</name>
        <dbReference type="ChEBI" id="CHEBI:57540"/>
    </ligand>
</feature>
<keyword evidence="14" id="KW-0464">Manganese</keyword>
<evidence type="ECO:0000256" key="8">
    <source>
        <dbReference type="ARBA" id="ARBA00022833"/>
    </source>
</evidence>
<evidence type="ECO:0000256" key="11">
    <source>
        <dbReference type="ARBA" id="ARBA00023204"/>
    </source>
</evidence>
<evidence type="ECO:0000259" key="16">
    <source>
        <dbReference type="PROSITE" id="PS50172"/>
    </source>
</evidence>
<evidence type="ECO:0000256" key="14">
    <source>
        <dbReference type="HAMAP-Rule" id="MF_01588"/>
    </source>
</evidence>
<evidence type="ECO:0000256" key="10">
    <source>
        <dbReference type="ARBA" id="ARBA00023027"/>
    </source>
</evidence>
<accession>A0A4D6YE99</accession>
<dbReference type="PROSITE" id="PS01055">
    <property type="entry name" value="DNA_LIGASE_N1"/>
    <property type="match status" value="1"/>
</dbReference>
<dbReference type="SUPFAM" id="SSF50249">
    <property type="entry name" value="Nucleic acid-binding proteins"/>
    <property type="match status" value="1"/>
</dbReference>
<feature type="binding site" evidence="14">
    <location>
        <position position="403"/>
    </location>
    <ligand>
        <name>Zn(2+)</name>
        <dbReference type="ChEBI" id="CHEBI:29105"/>
    </ligand>
</feature>
<name>A0A4D6YE99_9GAMM</name>
<keyword evidence="8 14" id="KW-0862">Zinc</keyword>
<dbReference type="InterPro" id="IPR018239">
    <property type="entry name" value="DNA_ligase_AS"/>
</dbReference>
<dbReference type="Pfam" id="PF12826">
    <property type="entry name" value="HHH_2"/>
    <property type="match status" value="1"/>
</dbReference>
<dbReference type="Gene3D" id="3.40.50.10190">
    <property type="entry name" value="BRCT domain"/>
    <property type="match status" value="1"/>
</dbReference>
<dbReference type="SMART" id="SM00292">
    <property type="entry name" value="BRCT"/>
    <property type="match status" value="1"/>
</dbReference>
<dbReference type="Proteomes" id="UP000298673">
    <property type="component" value="Chromosome"/>
</dbReference>
<dbReference type="Pfam" id="PF01653">
    <property type="entry name" value="DNA_ligase_aden"/>
    <property type="match status" value="1"/>
</dbReference>
<dbReference type="GO" id="GO:0046872">
    <property type="term" value="F:metal ion binding"/>
    <property type="evidence" value="ECO:0007669"/>
    <property type="project" value="UniProtKB-KW"/>
</dbReference>
<comment type="caution">
    <text evidence="14">Lacks conserved residue(s) required for the propagation of feature annotation.</text>
</comment>
<proteinExistence type="inferred from homology"/>
<keyword evidence="4 14" id="KW-0436">Ligase</keyword>
<dbReference type="FunFam" id="2.40.50.140:FF:000012">
    <property type="entry name" value="DNA ligase"/>
    <property type="match status" value="1"/>
</dbReference>
<dbReference type="AlphaFoldDB" id="A0A4D6YE99"/>
<dbReference type="PANTHER" id="PTHR23389">
    <property type="entry name" value="CHROMOSOME TRANSMISSION FIDELITY FACTOR 18"/>
    <property type="match status" value="1"/>
</dbReference>
<dbReference type="CDD" id="cd00114">
    <property type="entry name" value="LIGANc"/>
    <property type="match status" value="1"/>
</dbReference>
<feature type="binding site" evidence="14">
    <location>
        <position position="406"/>
    </location>
    <ligand>
        <name>Zn(2+)</name>
        <dbReference type="ChEBI" id="CHEBI:29105"/>
    </ligand>
</feature>
<keyword evidence="6 14" id="KW-0479">Metal-binding</keyword>
<feature type="binding site" evidence="14">
    <location>
        <position position="114"/>
    </location>
    <ligand>
        <name>NAD(+)</name>
        <dbReference type="ChEBI" id="CHEBI:57540"/>
    </ligand>
</feature>
<evidence type="ECO:0000256" key="15">
    <source>
        <dbReference type="RuleBase" id="RU000618"/>
    </source>
</evidence>
<dbReference type="PIRSF" id="PIRSF001604">
    <property type="entry name" value="LigA"/>
    <property type="match status" value="1"/>
</dbReference>
<dbReference type="SMART" id="SM00532">
    <property type="entry name" value="LIGANc"/>
    <property type="match status" value="1"/>
</dbReference>
<keyword evidence="9 14" id="KW-0460">Magnesium</keyword>
<keyword evidence="11 14" id="KW-0234">DNA repair</keyword>
<dbReference type="RefSeq" id="WP_158343160.1">
    <property type="nucleotide sequence ID" value="NZ_CP034861.1"/>
</dbReference>
<dbReference type="CDD" id="cd17748">
    <property type="entry name" value="BRCT_DNA_ligase_like"/>
    <property type="match status" value="1"/>
</dbReference>
<dbReference type="InterPro" id="IPR001357">
    <property type="entry name" value="BRCT_dom"/>
</dbReference>
<dbReference type="Gene3D" id="2.40.50.140">
    <property type="entry name" value="Nucleic acid-binding proteins"/>
    <property type="match status" value="1"/>
</dbReference>
<dbReference type="InterPro" id="IPR001679">
    <property type="entry name" value="DNA_ligase"/>
</dbReference>
<dbReference type="InterPro" id="IPR012340">
    <property type="entry name" value="NA-bd_OB-fold"/>
</dbReference>
<evidence type="ECO:0000256" key="3">
    <source>
        <dbReference type="ARBA" id="ARBA00013308"/>
    </source>
</evidence>
<dbReference type="Gene3D" id="6.20.10.30">
    <property type="match status" value="1"/>
</dbReference>
<dbReference type="Gene3D" id="1.10.287.610">
    <property type="entry name" value="Helix hairpin bin"/>
    <property type="match status" value="1"/>
</dbReference>
<sequence>MKSIKNKIKKLRKNILKYEYSYHTLNKSIVSDAEYDYLFDKLYNLERQNKELITSDSPTQKVGSNLLIQSKKSMHFFPMLSLDNVFDLNGYLNFEKRVKKNLNNMNQSLVFCCELKIDGIAISIIYENGVLSRASTRGDGCYGENITDNARMIKSIPKKLKGSDVPKRLEVRGEIFILKSNFYNLKKTNNFSNPRNAAAGILRKINININDQRNLMFLCHGYGFFDGLEQFTSHYERLMKCKSWGFPVDENTKICLNYKEVFKFYQKIESNRHFLDFHIDGIVIKVDSIEFQNKLGSSSKAPKWAIAFKFQTKEQITILKDVKFQVGRTGIITPVACFEPIIISGVKIQRSSLHNKKEIQRLDLHIGDSILVRRSGDVIPKIISVIASKRLKNSKKILFPHFCPICNSELLENKNDKIIRCHAGLTCDAQKKKALHHFFSKQALNAKNLGYKVINQLIAKKYVENPVDFFNLTRSSLMNVDKLGEKTSVRIIDAIEKCKKTSFKRFVYALGIPCIGETMSKKIAVSFQTIERLMNSNLNELSSINGIGKIVSNNIFNYFSIPSNRKLILNLIKKGIVFRRREDALFKHKNNTFFLGKKIVLTGIFRFYSRTDLKHILTELGAKILNTISKNTDLLIYGKNFGSKFLKAKKMKIKMFNETKLVSLINKSNI</sequence>
<feature type="binding site" evidence="14">
    <location>
        <position position="174"/>
    </location>
    <ligand>
        <name>NAD(+)</name>
        <dbReference type="ChEBI" id="CHEBI:57540"/>
    </ligand>
</feature>
<keyword evidence="10 14" id="KW-0520">NAD</keyword>
<evidence type="ECO:0000313" key="17">
    <source>
        <dbReference type="EMBL" id="QCI24178.1"/>
    </source>
</evidence>
<comment type="similarity">
    <text evidence="13 14">Belongs to the NAD-dependent DNA ligase family. LigA subfamily.</text>
</comment>
<feature type="binding site" evidence="14">
    <location>
        <position position="137"/>
    </location>
    <ligand>
        <name>NAD(+)</name>
        <dbReference type="ChEBI" id="CHEBI:57540"/>
    </ligand>
</feature>
<dbReference type="GO" id="GO:0003911">
    <property type="term" value="F:DNA ligase (NAD+) activity"/>
    <property type="evidence" value="ECO:0007669"/>
    <property type="project" value="UniProtKB-UniRule"/>
</dbReference>
<reference evidence="17 18" key="1">
    <citation type="submission" date="2018-12" db="EMBL/GenBank/DDBJ databases">
        <authorList>
            <person name="Chong R.A."/>
        </authorList>
    </citation>
    <scope>NUCLEOTIDE SEQUENCE [LARGE SCALE GENOMIC DNA]</scope>
    <source>
        <strain evidence="17 18">Mst</strain>
    </source>
</reference>
<feature type="binding site" evidence="14">
    <location>
        <begin position="81"/>
        <end position="82"/>
    </location>
    <ligand>
        <name>NAD(+)</name>
        <dbReference type="ChEBI" id="CHEBI:57540"/>
    </ligand>
</feature>
<dbReference type="InterPro" id="IPR041663">
    <property type="entry name" value="DisA/LigA_HHH"/>
</dbReference>
<dbReference type="GO" id="GO:0005829">
    <property type="term" value="C:cytosol"/>
    <property type="evidence" value="ECO:0007669"/>
    <property type="project" value="TreeGrafter"/>
</dbReference>
<dbReference type="SUPFAM" id="SSF56091">
    <property type="entry name" value="DNA ligase/mRNA capping enzyme, catalytic domain"/>
    <property type="match status" value="1"/>
</dbReference>
<organism evidence="17 18">
    <name type="scientific">Buchnera aphidicola</name>
    <name type="common">Muscaphis stroyani</name>
    <dbReference type="NCBI Taxonomy" id="1241869"/>
    <lineage>
        <taxon>Bacteria</taxon>
        <taxon>Pseudomonadati</taxon>
        <taxon>Pseudomonadota</taxon>
        <taxon>Gammaproteobacteria</taxon>
        <taxon>Enterobacterales</taxon>
        <taxon>Erwiniaceae</taxon>
        <taxon>Buchnera</taxon>
    </lineage>
</organism>
<reference evidence="17 18" key="2">
    <citation type="submission" date="2019-05" db="EMBL/GenBank/DDBJ databases">
        <title>Genome evolution of the obligate endosymbiont Buchnera aphidicola.</title>
        <authorList>
            <person name="Moran N.A."/>
        </authorList>
    </citation>
    <scope>NUCLEOTIDE SEQUENCE [LARGE SCALE GENOMIC DNA]</scope>
    <source>
        <strain evidence="17 18">Mst</strain>
    </source>
</reference>
<dbReference type="GO" id="GO:0006260">
    <property type="term" value="P:DNA replication"/>
    <property type="evidence" value="ECO:0007669"/>
    <property type="project" value="UniProtKB-KW"/>
</dbReference>
<evidence type="ECO:0000256" key="9">
    <source>
        <dbReference type="ARBA" id="ARBA00022842"/>
    </source>
</evidence>
<evidence type="ECO:0000256" key="12">
    <source>
        <dbReference type="ARBA" id="ARBA00034005"/>
    </source>
</evidence>
<evidence type="ECO:0000256" key="7">
    <source>
        <dbReference type="ARBA" id="ARBA00022763"/>
    </source>
</evidence>
<dbReference type="GO" id="GO:0006281">
    <property type="term" value="P:DNA repair"/>
    <property type="evidence" value="ECO:0007669"/>
    <property type="project" value="UniProtKB-KW"/>
</dbReference>
<comment type="catalytic activity">
    <reaction evidence="12 14 15">
        <text>NAD(+) + (deoxyribonucleotide)n-3'-hydroxyl + 5'-phospho-(deoxyribonucleotide)m = (deoxyribonucleotide)n+m + AMP + beta-nicotinamide D-nucleotide.</text>
        <dbReference type="EC" id="6.5.1.2"/>
    </reaction>
</comment>
<dbReference type="InterPro" id="IPR033136">
    <property type="entry name" value="DNA_ligase_CS"/>
</dbReference>
<keyword evidence="5 14" id="KW-0235">DNA replication</keyword>
<dbReference type="InterPro" id="IPR013840">
    <property type="entry name" value="DNAligase_N"/>
</dbReference>
<dbReference type="InterPro" id="IPR013839">
    <property type="entry name" value="DNAligase_adenylation"/>
</dbReference>
<dbReference type="PANTHER" id="PTHR23389:SF9">
    <property type="entry name" value="DNA LIGASE"/>
    <property type="match status" value="1"/>
</dbReference>
<evidence type="ECO:0000313" key="18">
    <source>
        <dbReference type="Proteomes" id="UP000298673"/>
    </source>
</evidence>
<comment type="function">
    <text evidence="1 14">DNA ligase that catalyzes the formation of phosphodiester linkages between 5'-phosphoryl and 3'-hydroxyl groups in double-stranded DNA using NAD as a coenzyme and as the energy source for the reaction. It is essential for DNA replication and repair of damaged DNA.</text>
</comment>
<evidence type="ECO:0000256" key="6">
    <source>
        <dbReference type="ARBA" id="ARBA00022723"/>
    </source>
</evidence>
<dbReference type="SUPFAM" id="SSF52113">
    <property type="entry name" value="BRCT domain"/>
    <property type="match status" value="1"/>
</dbReference>
<comment type="cofactor">
    <cofactor evidence="14">
        <name>Mg(2+)</name>
        <dbReference type="ChEBI" id="CHEBI:18420"/>
    </cofactor>
    <cofactor evidence="14">
        <name>Mn(2+)</name>
        <dbReference type="ChEBI" id="CHEBI:29035"/>
    </cofactor>
</comment>
<dbReference type="HAMAP" id="MF_01588">
    <property type="entry name" value="DNA_ligase_A"/>
    <property type="match status" value="1"/>
</dbReference>
<evidence type="ECO:0000256" key="2">
    <source>
        <dbReference type="ARBA" id="ARBA00012722"/>
    </source>
</evidence>
<feature type="binding site" evidence="14">
    <location>
        <position position="285"/>
    </location>
    <ligand>
        <name>NAD(+)</name>
        <dbReference type="ChEBI" id="CHEBI:57540"/>
    </ligand>
</feature>
<dbReference type="Gene3D" id="3.30.470.30">
    <property type="entry name" value="DNA ligase/mRNA capping enzyme"/>
    <property type="match status" value="1"/>
</dbReference>
<dbReference type="NCBIfam" id="NF005932">
    <property type="entry name" value="PRK07956.1"/>
    <property type="match status" value="1"/>
</dbReference>
<dbReference type="OrthoDB" id="9759736at2"/>
<dbReference type="InterPro" id="IPR004150">
    <property type="entry name" value="NAD_DNA_ligase_OB"/>
</dbReference>
<dbReference type="InterPro" id="IPR036420">
    <property type="entry name" value="BRCT_dom_sf"/>
</dbReference>
<feature type="active site" description="N6-AMP-lysine intermediate" evidence="14">
    <location>
        <position position="116"/>
    </location>
</feature>
<evidence type="ECO:0000256" key="13">
    <source>
        <dbReference type="ARBA" id="ARBA00060881"/>
    </source>
</evidence>
<evidence type="ECO:0000256" key="4">
    <source>
        <dbReference type="ARBA" id="ARBA00022598"/>
    </source>
</evidence>
<dbReference type="EC" id="6.5.1.2" evidence="2 14"/>
<dbReference type="Pfam" id="PF00533">
    <property type="entry name" value="BRCT"/>
    <property type="match status" value="1"/>
</dbReference>
<dbReference type="Gene3D" id="1.10.150.20">
    <property type="entry name" value="5' to 3' exonuclease, C-terminal subdomain"/>
    <property type="match status" value="2"/>
</dbReference>
<evidence type="ECO:0000256" key="5">
    <source>
        <dbReference type="ARBA" id="ARBA00022705"/>
    </source>
</evidence>
<dbReference type="InterPro" id="IPR010994">
    <property type="entry name" value="RuvA_2-like"/>
</dbReference>
<dbReference type="SUPFAM" id="SSF47781">
    <property type="entry name" value="RuvA domain 2-like"/>
    <property type="match status" value="1"/>
</dbReference>
<gene>
    <name evidence="14 17" type="primary">ligA</name>
    <name evidence="17" type="ORF">D9V75_00305</name>
</gene>
<dbReference type="PROSITE" id="PS01056">
    <property type="entry name" value="DNA_LIGASE_N2"/>
    <property type="match status" value="1"/>
</dbReference>
<dbReference type="Pfam" id="PF03120">
    <property type="entry name" value="OB_DNA_ligase"/>
    <property type="match status" value="1"/>
</dbReference>
<protein>
    <recommendedName>
        <fullName evidence="3 14">DNA ligase</fullName>
        <ecNumber evidence="2 14">6.5.1.2</ecNumber>
    </recommendedName>
    <alternativeName>
        <fullName evidence="14">Polydeoxyribonucleotide synthase [NAD(+)]</fullName>
    </alternativeName>
</protein>
<dbReference type="EMBL" id="CP034861">
    <property type="protein sequence ID" value="QCI24178.1"/>
    <property type="molecule type" value="Genomic_DNA"/>
</dbReference>
<dbReference type="PROSITE" id="PS50172">
    <property type="entry name" value="BRCT"/>
    <property type="match status" value="1"/>
</dbReference>
<dbReference type="NCBIfam" id="TIGR00575">
    <property type="entry name" value="dnlj"/>
    <property type="match status" value="1"/>
</dbReference>